<dbReference type="GO" id="GO:0006696">
    <property type="term" value="P:ergosterol biosynthetic process"/>
    <property type="evidence" value="ECO:0007669"/>
    <property type="project" value="TreeGrafter"/>
</dbReference>
<dbReference type="InterPro" id="IPR050425">
    <property type="entry name" value="NAD(P)_dehydrat-like"/>
</dbReference>
<proteinExistence type="inferred from homology"/>
<gene>
    <name evidence="5" type="ORF">AYL99_03661</name>
</gene>
<dbReference type="AlphaFoldDB" id="A0A178ZNR5"/>
<dbReference type="PANTHER" id="PTHR10366:SF447">
    <property type="entry name" value="HYDROXYSTEROID DEHYDROGENASE_ISOMERASE FAMILY PROTEIN, PUTATIVE (AFU_ORTHOLOGUE AFUA_1G06450)-RELATED"/>
    <property type="match status" value="1"/>
</dbReference>
<dbReference type="GeneID" id="30007830"/>
<feature type="signal peptide" evidence="3">
    <location>
        <begin position="1"/>
        <end position="26"/>
    </location>
</feature>
<dbReference type="STRING" id="1367422.A0A178ZNR5"/>
<reference evidence="5 6" key="1">
    <citation type="submission" date="2016-04" db="EMBL/GenBank/DDBJ databases">
        <title>Draft genome of Fonsecaea erecta CBS 125763.</title>
        <authorList>
            <person name="Weiss V.A."/>
            <person name="Vicente V.A."/>
            <person name="Raittz R.T."/>
            <person name="Moreno L.F."/>
            <person name="De Souza E.M."/>
            <person name="Pedrosa F.O."/>
            <person name="Steffens M.B."/>
            <person name="Faoro H."/>
            <person name="Tadra-Sfeir M.Z."/>
            <person name="Najafzadeh M.J."/>
            <person name="Felipe M.S."/>
            <person name="Teixeira M."/>
            <person name="Sun J."/>
            <person name="Xi L."/>
            <person name="Gomes R."/>
            <person name="De Azevedo C.M."/>
            <person name="Salgado C.G."/>
            <person name="Da Silva M.B."/>
            <person name="Nascimento M.F."/>
            <person name="Queiroz-Telles F."/>
            <person name="Attili D.S."/>
            <person name="Gorbushina A."/>
        </authorList>
    </citation>
    <scope>NUCLEOTIDE SEQUENCE [LARGE SCALE GENOMIC DNA]</scope>
    <source>
        <strain evidence="5 6">CBS 125763</strain>
    </source>
</reference>
<dbReference type="Pfam" id="PF01073">
    <property type="entry name" value="3Beta_HSD"/>
    <property type="match status" value="1"/>
</dbReference>
<keyword evidence="3" id="KW-0732">Signal</keyword>
<organism evidence="5 6">
    <name type="scientific">Fonsecaea erecta</name>
    <dbReference type="NCBI Taxonomy" id="1367422"/>
    <lineage>
        <taxon>Eukaryota</taxon>
        <taxon>Fungi</taxon>
        <taxon>Dikarya</taxon>
        <taxon>Ascomycota</taxon>
        <taxon>Pezizomycotina</taxon>
        <taxon>Eurotiomycetes</taxon>
        <taxon>Chaetothyriomycetidae</taxon>
        <taxon>Chaetothyriales</taxon>
        <taxon>Herpotrichiellaceae</taxon>
        <taxon>Fonsecaea</taxon>
    </lineage>
</organism>
<evidence type="ECO:0000256" key="3">
    <source>
        <dbReference type="SAM" id="SignalP"/>
    </source>
</evidence>
<dbReference type="RefSeq" id="XP_018694825.1">
    <property type="nucleotide sequence ID" value="XM_018835175.1"/>
</dbReference>
<evidence type="ECO:0000313" key="5">
    <source>
        <dbReference type="EMBL" id="OAP61458.1"/>
    </source>
</evidence>
<dbReference type="InterPro" id="IPR036291">
    <property type="entry name" value="NAD(P)-bd_dom_sf"/>
</dbReference>
<dbReference type="SUPFAM" id="SSF51735">
    <property type="entry name" value="NAD(P)-binding Rossmann-fold domains"/>
    <property type="match status" value="1"/>
</dbReference>
<evidence type="ECO:0000259" key="4">
    <source>
        <dbReference type="Pfam" id="PF01073"/>
    </source>
</evidence>
<evidence type="ECO:0000256" key="2">
    <source>
        <dbReference type="ARBA" id="ARBA00023445"/>
    </source>
</evidence>
<dbReference type="GO" id="GO:0005783">
    <property type="term" value="C:endoplasmic reticulum"/>
    <property type="evidence" value="ECO:0007669"/>
    <property type="project" value="TreeGrafter"/>
</dbReference>
<dbReference type="EMBL" id="LVYI01000003">
    <property type="protein sequence ID" value="OAP61458.1"/>
    <property type="molecule type" value="Genomic_DNA"/>
</dbReference>
<dbReference type="OrthoDB" id="10058185at2759"/>
<dbReference type="InterPro" id="IPR002225">
    <property type="entry name" value="3Beta_OHSteriod_DH/Estase"/>
</dbReference>
<accession>A0A178ZNR5</accession>
<protein>
    <recommendedName>
        <fullName evidence="4">3-beta hydroxysteroid dehydrogenase/isomerase domain-containing protein</fullName>
    </recommendedName>
</protein>
<dbReference type="GO" id="GO:0000252">
    <property type="term" value="F:3-beta-hydroxysteroid dehydrogenase [NAD(P)+]/C4-decarboxylase activity"/>
    <property type="evidence" value="ECO:0007669"/>
    <property type="project" value="TreeGrafter"/>
</dbReference>
<keyword evidence="1" id="KW-0560">Oxidoreductase</keyword>
<dbReference type="Proteomes" id="UP000078343">
    <property type="component" value="Unassembled WGS sequence"/>
</dbReference>
<name>A0A178ZNR5_9EURO</name>
<keyword evidence="6" id="KW-1185">Reference proteome</keyword>
<dbReference type="Gene3D" id="3.40.50.720">
    <property type="entry name" value="NAD(P)-binding Rossmann-like Domain"/>
    <property type="match status" value="1"/>
</dbReference>
<dbReference type="PANTHER" id="PTHR10366">
    <property type="entry name" value="NAD DEPENDENT EPIMERASE/DEHYDRATASE"/>
    <property type="match status" value="1"/>
</dbReference>
<evidence type="ECO:0000313" key="6">
    <source>
        <dbReference type="Proteomes" id="UP000078343"/>
    </source>
</evidence>
<comment type="similarity">
    <text evidence="2">Belongs to the NAD(P)-dependent epimerase/dehydratase family. Dihydroflavonol-4-reductase subfamily.</text>
</comment>
<sequence length="479" mass="53982">MEPSWTLFLSVLALFLLAYLYHVNRAISTLPAEVEKLAGKPWTEEVARAAYEKCRKNRPDFTKYLPPKQNRRYVVFGGSGLVGGWIVEHLIMRGESPSAIRIADLQAPRREQAVKQQVPYMKADVTDPASVSKVFTTPWPAEHAKLPLTVFHTVAYIHAGYRKTDFLEKYMKVNVEGTENVLKAAKAAGCDVFIATSSCSVAIKPVDFFIAPWEKHPRNFVQFSDNGEPPPLKLENFAGCYAYTKALAEKLVRDADSRKDSFRTGAIRPGHTIYGHGDANRNSVFYDYLRRGGLQTWLTHFILQYVSAQNVSLAHLLYEARLLSGHDIGGNAYAVCDPGPPFRYSDLYRLASTLAHPRTPMKWPTVPPLPLLLLSYLVEGYLLVRSRYLRLLPEITNFDLTMLQRAMFNYSTLVIIYDDSRARRDLGYNPGHDTLEGLCLHMIEWNENAEASLTAKGEVQDQATVLEKTVPVVPNRVTA</sequence>
<evidence type="ECO:0000256" key="1">
    <source>
        <dbReference type="ARBA" id="ARBA00023002"/>
    </source>
</evidence>
<feature type="chain" id="PRO_5008098618" description="3-beta hydroxysteroid dehydrogenase/isomerase domain-containing protein" evidence="3">
    <location>
        <begin position="27"/>
        <end position="479"/>
    </location>
</feature>
<feature type="domain" description="3-beta hydroxysteroid dehydrogenase/isomerase" evidence="4">
    <location>
        <begin position="74"/>
        <end position="349"/>
    </location>
</feature>
<comment type="caution">
    <text evidence="5">The sequence shown here is derived from an EMBL/GenBank/DDBJ whole genome shotgun (WGS) entry which is preliminary data.</text>
</comment>